<dbReference type="PANTHER" id="PTHR20958:SF6">
    <property type="entry name" value="GLYCINE N-ACYLTRANSFERASE-LIKE PROTEIN"/>
    <property type="match status" value="1"/>
</dbReference>
<dbReference type="OrthoDB" id="5778665at2759"/>
<organism evidence="1 2">
    <name type="scientific">Haemonchus contortus</name>
    <name type="common">Barber pole worm</name>
    <dbReference type="NCBI Taxonomy" id="6289"/>
    <lineage>
        <taxon>Eukaryota</taxon>
        <taxon>Metazoa</taxon>
        <taxon>Ecdysozoa</taxon>
        <taxon>Nematoda</taxon>
        <taxon>Chromadorea</taxon>
        <taxon>Rhabditida</taxon>
        <taxon>Rhabditina</taxon>
        <taxon>Rhabditomorpha</taxon>
        <taxon>Strongyloidea</taxon>
        <taxon>Trichostrongylidae</taxon>
        <taxon>Haemonchus</taxon>
    </lineage>
</organism>
<sequence length="304" mass="34863">LQLHLFIGLKEMPPVFRLHSGPDELQQIREILPPHSKYLFLRQAIKIELEHLYPTTKLELYSYTTDQATYWFAWKINKNTINHAYMCYVGKFNDDQIAEALTMFVEATNPFNVPPLFVGEKLIIDEVEKYVTAHVPEMLGKQNPTNMFYMTEAQMEMVEGLKLPPLPDGYVLGSSNPDTDAELITAMWVHAREGDVEETRSKLSCFPSSCIRYKGKPVAFEMVSQAGQLTALYVLEEHRGKGLGRIVELDLCQKTVRFGMVGIKCVELFNTSLLDSTSRLPYWTKVKQDDGTDLINVFYDMEMK</sequence>
<evidence type="ECO:0000313" key="2">
    <source>
        <dbReference type="WBParaSite" id="HCON_00011660-00001"/>
    </source>
</evidence>
<name>A0A7I4XU55_HAECO</name>
<dbReference type="OMA" id="YMTEAQM"/>
<protein>
    <submittedName>
        <fullName evidence="2">Glycine N-acyltransferase-like protein</fullName>
    </submittedName>
</protein>
<evidence type="ECO:0000313" key="1">
    <source>
        <dbReference type="Proteomes" id="UP000025227"/>
    </source>
</evidence>
<proteinExistence type="predicted"/>
<accession>A0A7I4XU55</accession>
<dbReference type="InterPro" id="IPR053225">
    <property type="entry name" value="Acyl-CoA_N-acyltransferase"/>
</dbReference>
<dbReference type="PANTHER" id="PTHR20958">
    <property type="entry name" value="GLYCINE N-ACYLTRANSFERASE-LIKE PROTEIN"/>
    <property type="match status" value="1"/>
</dbReference>
<dbReference type="CDD" id="cd04301">
    <property type="entry name" value="NAT_SF"/>
    <property type="match status" value="1"/>
</dbReference>
<dbReference type="InterPro" id="IPR016181">
    <property type="entry name" value="Acyl_CoA_acyltransferase"/>
</dbReference>
<dbReference type="SUPFAM" id="SSF55729">
    <property type="entry name" value="Acyl-CoA N-acyltransferases (Nat)"/>
    <property type="match status" value="1"/>
</dbReference>
<dbReference type="Gene3D" id="3.40.630.30">
    <property type="match status" value="1"/>
</dbReference>
<dbReference type="AlphaFoldDB" id="A0A7I4XU55"/>
<reference evidence="2" key="1">
    <citation type="submission" date="2020-12" db="UniProtKB">
        <authorList>
            <consortium name="WormBaseParasite"/>
        </authorList>
    </citation>
    <scope>IDENTIFICATION</scope>
    <source>
        <strain evidence="2">MHco3</strain>
    </source>
</reference>
<dbReference type="Proteomes" id="UP000025227">
    <property type="component" value="Unplaced"/>
</dbReference>
<keyword evidence="1" id="KW-1185">Reference proteome</keyword>
<dbReference type="WBParaSite" id="HCON_00011660-00001">
    <property type="protein sequence ID" value="HCON_00011660-00001"/>
    <property type="gene ID" value="HCON_00011660"/>
</dbReference>